<evidence type="ECO:0000256" key="2">
    <source>
        <dbReference type="SAM" id="Phobius"/>
    </source>
</evidence>
<proteinExistence type="predicted"/>
<dbReference type="InterPro" id="IPR039797">
    <property type="entry name" value="Pecanex"/>
</dbReference>
<evidence type="ECO:0000313" key="3">
    <source>
        <dbReference type="EMBL" id="EFC40203.1"/>
    </source>
</evidence>
<feature type="compositionally biased region" description="Polar residues" evidence="1">
    <location>
        <begin position="1"/>
        <end position="10"/>
    </location>
</feature>
<dbReference type="InParanoid" id="D2VSJ3"/>
<feature type="transmembrane region" description="Helical" evidence="2">
    <location>
        <begin position="338"/>
        <end position="358"/>
    </location>
</feature>
<feature type="compositionally biased region" description="Low complexity" evidence="1">
    <location>
        <begin position="73"/>
        <end position="87"/>
    </location>
</feature>
<gene>
    <name evidence="3" type="ORF">NAEGRDRAFT_71961</name>
</gene>
<feature type="compositionally biased region" description="Low complexity" evidence="1">
    <location>
        <begin position="193"/>
        <end position="214"/>
    </location>
</feature>
<accession>D2VSJ3</accession>
<feature type="compositionally biased region" description="Low complexity" evidence="1">
    <location>
        <begin position="30"/>
        <end position="46"/>
    </location>
</feature>
<feature type="transmembrane region" description="Helical" evidence="2">
    <location>
        <begin position="299"/>
        <end position="317"/>
    </location>
</feature>
<reference evidence="3 4" key="1">
    <citation type="journal article" date="2010" name="Cell">
        <title>The genome of Naegleria gruberi illuminates early eukaryotic versatility.</title>
        <authorList>
            <person name="Fritz-Laylin L.K."/>
            <person name="Prochnik S.E."/>
            <person name="Ginger M.L."/>
            <person name="Dacks J.B."/>
            <person name="Carpenter M.L."/>
            <person name="Field M.C."/>
            <person name="Kuo A."/>
            <person name="Paredez A."/>
            <person name="Chapman J."/>
            <person name="Pham J."/>
            <person name="Shu S."/>
            <person name="Neupane R."/>
            <person name="Cipriano M."/>
            <person name="Mancuso J."/>
            <person name="Tu H."/>
            <person name="Salamov A."/>
            <person name="Lindquist E."/>
            <person name="Shapiro H."/>
            <person name="Lucas S."/>
            <person name="Grigoriev I.V."/>
            <person name="Cande W.Z."/>
            <person name="Fulton C."/>
            <person name="Rokhsar D.S."/>
            <person name="Dawson S.C."/>
        </authorList>
    </citation>
    <scope>NUCLEOTIDE SEQUENCE [LARGE SCALE GENOMIC DNA]</scope>
    <source>
        <strain evidence="3 4">NEG-M</strain>
    </source>
</reference>
<evidence type="ECO:0000256" key="1">
    <source>
        <dbReference type="SAM" id="MobiDB-lite"/>
    </source>
</evidence>
<name>D2VSJ3_NAEGR</name>
<dbReference type="Proteomes" id="UP000006671">
    <property type="component" value="Unassembled WGS sequence"/>
</dbReference>
<dbReference type="EMBL" id="GG738894">
    <property type="protein sequence ID" value="EFC40203.1"/>
    <property type="molecule type" value="Genomic_DNA"/>
</dbReference>
<feature type="region of interest" description="Disordered" evidence="1">
    <location>
        <begin position="1"/>
        <end position="150"/>
    </location>
</feature>
<dbReference type="PANTHER" id="PTHR12372">
    <property type="entry name" value="PECANEX"/>
    <property type="match status" value="1"/>
</dbReference>
<evidence type="ECO:0000313" key="4">
    <source>
        <dbReference type="Proteomes" id="UP000006671"/>
    </source>
</evidence>
<dbReference type="PANTHER" id="PTHR12372:SF7">
    <property type="entry name" value="PROTEIN PECANEX"/>
    <property type="match status" value="1"/>
</dbReference>
<keyword evidence="4" id="KW-1185">Reference proteome</keyword>
<feature type="compositionally biased region" description="Polar residues" evidence="1">
    <location>
        <begin position="60"/>
        <end position="72"/>
    </location>
</feature>
<feature type="compositionally biased region" description="Low complexity" evidence="1">
    <location>
        <begin position="122"/>
        <end position="136"/>
    </location>
</feature>
<dbReference type="RefSeq" id="XP_002672947.1">
    <property type="nucleotide sequence ID" value="XM_002672901.1"/>
</dbReference>
<feature type="region of interest" description="Disordered" evidence="1">
    <location>
        <begin position="186"/>
        <end position="214"/>
    </location>
</feature>
<dbReference type="KEGG" id="ngr:NAEGRDRAFT_71961"/>
<protein>
    <submittedName>
        <fullName evidence="3">Predicted protein</fullName>
    </submittedName>
</protein>
<keyword evidence="2" id="KW-0472">Membrane</keyword>
<keyword evidence="2" id="KW-0812">Transmembrane</keyword>
<sequence length="362" mass="39124">MNTSVLSSNVDESKPIIADEPTIEYHNDHSNNNGSSAAAHNDNDNNLVIVQDDVEKKQQENGAMNGENNDGDSSSSSSSSSSSTTTSKDAAVVNNDGGVASTDDVIVTVEEKESVESPRVNSPASSPSTSAASSPSIPQYDGPSDENSGQPEMRTAIFEYVDEFGEVHSYEMAVNVDEYNRIMKEKEGKSNPSSSDNSGNRASSSNDAPPASAINPVNVSQQQLTTPAAVAGNSSAVMDDNYKIVMFGKVYNLFFDRRTLEYLFDRDSYPKLELIGSPLMAFGVAWMGLRLMALLDRNWASIVFMILALAQAHFSMLKSPQPEANSPFHYSKGTVYSRAFYVLFFGTIALICGVLTRVPEPM</sequence>
<feature type="transmembrane region" description="Helical" evidence="2">
    <location>
        <begin position="274"/>
        <end position="293"/>
    </location>
</feature>
<keyword evidence="2" id="KW-1133">Transmembrane helix</keyword>
<organism evidence="4">
    <name type="scientific">Naegleria gruberi</name>
    <name type="common">Amoeba</name>
    <dbReference type="NCBI Taxonomy" id="5762"/>
    <lineage>
        <taxon>Eukaryota</taxon>
        <taxon>Discoba</taxon>
        <taxon>Heterolobosea</taxon>
        <taxon>Tetramitia</taxon>
        <taxon>Eutetramitia</taxon>
        <taxon>Vahlkampfiidae</taxon>
        <taxon>Naegleria</taxon>
    </lineage>
</organism>
<dbReference type="AlphaFoldDB" id="D2VSJ3"/>
<dbReference type="GeneID" id="8857000"/>
<dbReference type="VEuPathDB" id="AmoebaDB:NAEGRDRAFT_71961"/>